<evidence type="ECO:0000313" key="4">
    <source>
        <dbReference type="Proteomes" id="UP001221142"/>
    </source>
</evidence>
<proteinExistence type="predicted"/>
<evidence type="ECO:0000256" key="1">
    <source>
        <dbReference type="SAM" id="MobiDB-lite"/>
    </source>
</evidence>
<dbReference type="AlphaFoldDB" id="A0AAD7BS58"/>
<keyword evidence="2" id="KW-0732">Signal</keyword>
<feature type="signal peptide" evidence="2">
    <location>
        <begin position="1"/>
        <end position="19"/>
    </location>
</feature>
<name>A0AAD7BS58_9AGAR</name>
<dbReference type="Proteomes" id="UP001221142">
    <property type="component" value="Unassembled WGS sequence"/>
</dbReference>
<feature type="region of interest" description="Disordered" evidence="1">
    <location>
        <begin position="22"/>
        <end position="68"/>
    </location>
</feature>
<organism evidence="3 4">
    <name type="scientific">Roridomyces roridus</name>
    <dbReference type="NCBI Taxonomy" id="1738132"/>
    <lineage>
        <taxon>Eukaryota</taxon>
        <taxon>Fungi</taxon>
        <taxon>Dikarya</taxon>
        <taxon>Basidiomycota</taxon>
        <taxon>Agaricomycotina</taxon>
        <taxon>Agaricomycetes</taxon>
        <taxon>Agaricomycetidae</taxon>
        <taxon>Agaricales</taxon>
        <taxon>Marasmiineae</taxon>
        <taxon>Mycenaceae</taxon>
        <taxon>Roridomyces</taxon>
    </lineage>
</organism>
<gene>
    <name evidence="3" type="ORF">FB45DRAFT_919932</name>
</gene>
<accession>A0AAD7BS58</accession>
<evidence type="ECO:0000313" key="3">
    <source>
        <dbReference type="EMBL" id="KAJ7629070.1"/>
    </source>
</evidence>
<evidence type="ECO:0000256" key="2">
    <source>
        <dbReference type="SAM" id="SignalP"/>
    </source>
</evidence>
<protein>
    <submittedName>
        <fullName evidence="3">Uncharacterized protein</fullName>
    </submittedName>
</protein>
<keyword evidence="4" id="KW-1185">Reference proteome</keyword>
<feature type="chain" id="PRO_5042001833" evidence="2">
    <location>
        <begin position="20"/>
        <end position="103"/>
    </location>
</feature>
<reference evidence="3" key="1">
    <citation type="submission" date="2023-03" db="EMBL/GenBank/DDBJ databases">
        <title>Massive genome expansion in bonnet fungi (Mycena s.s.) driven by repeated elements and novel gene families across ecological guilds.</title>
        <authorList>
            <consortium name="Lawrence Berkeley National Laboratory"/>
            <person name="Harder C.B."/>
            <person name="Miyauchi S."/>
            <person name="Viragh M."/>
            <person name="Kuo A."/>
            <person name="Thoen E."/>
            <person name="Andreopoulos B."/>
            <person name="Lu D."/>
            <person name="Skrede I."/>
            <person name="Drula E."/>
            <person name="Henrissat B."/>
            <person name="Morin E."/>
            <person name="Kohler A."/>
            <person name="Barry K."/>
            <person name="LaButti K."/>
            <person name="Morin E."/>
            <person name="Salamov A."/>
            <person name="Lipzen A."/>
            <person name="Mereny Z."/>
            <person name="Hegedus B."/>
            <person name="Baldrian P."/>
            <person name="Stursova M."/>
            <person name="Weitz H."/>
            <person name="Taylor A."/>
            <person name="Grigoriev I.V."/>
            <person name="Nagy L.G."/>
            <person name="Martin F."/>
            <person name="Kauserud H."/>
        </authorList>
    </citation>
    <scope>NUCLEOTIDE SEQUENCE</scope>
    <source>
        <strain evidence="3">9284</strain>
    </source>
</reference>
<dbReference type="EMBL" id="JARKIF010000010">
    <property type="protein sequence ID" value="KAJ7629070.1"/>
    <property type="molecule type" value="Genomic_DNA"/>
</dbReference>
<sequence>MQLVALFCFVFALMLVSSAAPVPAPPKPANKEAATSPPKPVAASTSVPKATEGGHDVPAASTGTDVFAPLPPLPTHAPILGAVAQDFESNPKGGGKPSGCVIA</sequence>
<comment type="caution">
    <text evidence="3">The sequence shown here is derived from an EMBL/GenBank/DDBJ whole genome shotgun (WGS) entry which is preliminary data.</text>
</comment>